<evidence type="ECO:0000256" key="1">
    <source>
        <dbReference type="SAM" id="MobiDB-lite"/>
    </source>
</evidence>
<accession>A0A3N1KSI9</accession>
<evidence type="ECO:0008006" key="5">
    <source>
        <dbReference type="Google" id="ProtNLM"/>
    </source>
</evidence>
<feature type="signal peptide" evidence="2">
    <location>
        <begin position="1"/>
        <end position="19"/>
    </location>
</feature>
<gene>
    <name evidence="3" type="ORF">EDC65_4199</name>
</gene>
<name>A0A3N1KSI9_9PROT</name>
<comment type="caution">
    <text evidence="3">The sequence shown here is derived from an EMBL/GenBank/DDBJ whole genome shotgun (WGS) entry which is preliminary data.</text>
</comment>
<proteinExistence type="predicted"/>
<feature type="chain" id="PRO_5018230240" description="Membrane-bound lysozyme inhibitor of c-type lysozyme MliC" evidence="2">
    <location>
        <begin position="20"/>
        <end position="136"/>
    </location>
</feature>
<evidence type="ECO:0000313" key="4">
    <source>
        <dbReference type="Proteomes" id="UP000278222"/>
    </source>
</evidence>
<dbReference type="PROSITE" id="PS51257">
    <property type="entry name" value="PROKAR_LIPOPROTEIN"/>
    <property type="match status" value="1"/>
</dbReference>
<dbReference type="EMBL" id="RJKX01000016">
    <property type="protein sequence ID" value="ROP83551.1"/>
    <property type="molecule type" value="Genomic_DNA"/>
</dbReference>
<dbReference type="Proteomes" id="UP000278222">
    <property type="component" value="Unassembled WGS sequence"/>
</dbReference>
<reference evidence="3 4" key="1">
    <citation type="submission" date="2018-11" db="EMBL/GenBank/DDBJ databases">
        <title>Genomic Encyclopedia of Type Strains, Phase IV (KMG-IV): sequencing the most valuable type-strain genomes for metagenomic binning, comparative biology and taxonomic classification.</title>
        <authorList>
            <person name="Goeker M."/>
        </authorList>
    </citation>
    <scope>NUCLEOTIDE SEQUENCE [LARGE SCALE GENOMIC DNA]</scope>
    <source>
        <strain evidence="3 4">DSM 5900</strain>
    </source>
</reference>
<dbReference type="RefSeq" id="WP_123693217.1">
    <property type="nucleotide sequence ID" value="NZ_AP019700.1"/>
</dbReference>
<protein>
    <recommendedName>
        <fullName evidence="5">Membrane-bound lysozyme inhibitor of c-type lysozyme MliC</fullName>
    </recommendedName>
</protein>
<evidence type="ECO:0000256" key="2">
    <source>
        <dbReference type="SAM" id="SignalP"/>
    </source>
</evidence>
<sequence>MRRPGIQGAVLLLPLSLLAACGTSASSSFSETTTYRCALGRSFQVTVRTGDPKVALDANRNRLLLARPTVEGDEGKSRSAEKTATLTGQYTNGAVGLVLDGEQATVENLPGGPYDNCQAAGPADRRASDAPPLKVE</sequence>
<organism evidence="3 4">
    <name type="scientific">Stella humosa</name>
    <dbReference type="NCBI Taxonomy" id="94"/>
    <lineage>
        <taxon>Bacteria</taxon>
        <taxon>Pseudomonadati</taxon>
        <taxon>Pseudomonadota</taxon>
        <taxon>Alphaproteobacteria</taxon>
        <taxon>Rhodospirillales</taxon>
        <taxon>Stellaceae</taxon>
        <taxon>Stella</taxon>
    </lineage>
</organism>
<keyword evidence="2" id="KW-0732">Signal</keyword>
<evidence type="ECO:0000313" key="3">
    <source>
        <dbReference type="EMBL" id="ROP83551.1"/>
    </source>
</evidence>
<dbReference type="AlphaFoldDB" id="A0A3N1KSI9"/>
<feature type="region of interest" description="Disordered" evidence="1">
    <location>
        <begin position="108"/>
        <end position="136"/>
    </location>
</feature>
<keyword evidence="4" id="KW-1185">Reference proteome</keyword>